<evidence type="ECO:0000256" key="8">
    <source>
        <dbReference type="SAM" id="Phobius"/>
    </source>
</evidence>
<keyword evidence="5" id="KW-0808">Transferase</keyword>
<keyword evidence="6" id="KW-0012">Acyltransferase</keyword>
<dbReference type="GO" id="GO:0003841">
    <property type="term" value="F:1-acylglycerol-3-phosphate O-acyltransferase activity"/>
    <property type="evidence" value="ECO:0007669"/>
    <property type="project" value="UniProtKB-EC"/>
</dbReference>
<comment type="catalytic activity">
    <reaction evidence="1">
        <text>a 1-acyl-sn-glycero-3-phosphate + an acyl-CoA = a 1,2-diacyl-sn-glycero-3-phosphate + CoA</text>
        <dbReference type="Rhea" id="RHEA:19709"/>
        <dbReference type="ChEBI" id="CHEBI:57287"/>
        <dbReference type="ChEBI" id="CHEBI:57970"/>
        <dbReference type="ChEBI" id="CHEBI:58342"/>
        <dbReference type="ChEBI" id="CHEBI:58608"/>
        <dbReference type="EC" id="2.3.1.51"/>
    </reaction>
</comment>
<feature type="transmembrane region" description="Helical" evidence="8">
    <location>
        <begin position="78"/>
        <end position="98"/>
    </location>
</feature>
<evidence type="ECO:0000256" key="5">
    <source>
        <dbReference type="ARBA" id="ARBA00022679"/>
    </source>
</evidence>
<organism evidence="10">
    <name type="scientific">Picea sitchensis</name>
    <name type="common">Sitka spruce</name>
    <name type="synonym">Pinus sitchensis</name>
    <dbReference type="NCBI Taxonomy" id="3332"/>
    <lineage>
        <taxon>Eukaryota</taxon>
        <taxon>Viridiplantae</taxon>
        <taxon>Streptophyta</taxon>
        <taxon>Embryophyta</taxon>
        <taxon>Tracheophyta</taxon>
        <taxon>Spermatophyta</taxon>
        <taxon>Pinopsida</taxon>
        <taxon>Pinidae</taxon>
        <taxon>Conifers I</taxon>
        <taxon>Pinales</taxon>
        <taxon>Pinaceae</taxon>
        <taxon>Picea</taxon>
    </lineage>
</organism>
<evidence type="ECO:0000256" key="2">
    <source>
        <dbReference type="ARBA" id="ARBA00004728"/>
    </source>
</evidence>
<keyword evidence="8" id="KW-0812">Transmembrane</keyword>
<evidence type="ECO:0000256" key="3">
    <source>
        <dbReference type="ARBA" id="ARBA00008655"/>
    </source>
</evidence>
<evidence type="ECO:0000256" key="1">
    <source>
        <dbReference type="ARBA" id="ARBA00001141"/>
    </source>
</evidence>
<dbReference type="PANTHER" id="PTHR10983">
    <property type="entry name" value="1-ACYLGLYCEROL-3-PHOSPHATE ACYLTRANSFERASE-RELATED"/>
    <property type="match status" value="1"/>
</dbReference>
<dbReference type="UniPathway" id="UPA00557">
    <property type="reaction ID" value="UER00613"/>
</dbReference>
<sequence length="443" mass="51101">MGDIVKMNGNESTNHEQLDGKFNSTSMSNHIVPGATTNGTLKSHELKDLNLIGGFTEKINLPENQKVQRHRPLTFWRVLRGILCLMVLLSTALMALIFFGPPSFLILRLFSIHYSRRVTSFLFGHWLAMWPLWFEKINGTKVIFAGERVPARERVLLLANHRTEVDWMYIWDFAMRKDRLGYLKYVLKSSVRNAPIFGWGFHILEFILVERKWEVDEPVIESMLSTFKDPQDPLWLILFPEGTDFTEQKCLRSQRFAEENHLPILKNVLQPKTKGFYSCLTLLRDSLDAVYDVTIAYKHRFPLFMDNAYGTDPAEVHIHVRRVPLHEIPTSENEAAAWLVEAFRLKDALLSNFYKEGSFPNSGTEEELPNFKCFLNLLVIIGLSGLFLFLTFSSFMWIKVYVASSCVYLAAATYFNSRPKPIFGSLKRRIRGNTYKSSHQGGN</sequence>
<feature type="domain" description="Phospholipid/glycerol acyltransferase" evidence="9">
    <location>
        <begin position="155"/>
        <end position="277"/>
    </location>
</feature>
<dbReference type="Pfam" id="PF16076">
    <property type="entry name" value="Acyltransf_C"/>
    <property type="match status" value="1"/>
</dbReference>
<dbReference type="EC" id="2.3.1.51" evidence="4"/>
<evidence type="ECO:0000256" key="4">
    <source>
        <dbReference type="ARBA" id="ARBA00013211"/>
    </source>
</evidence>
<evidence type="ECO:0000256" key="7">
    <source>
        <dbReference type="SAM" id="MobiDB-lite"/>
    </source>
</evidence>
<feature type="transmembrane region" description="Helical" evidence="8">
    <location>
        <begin position="373"/>
        <end position="392"/>
    </location>
</feature>
<dbReference type="OMA" id="HRSTVDW"/>
<feature type="region of interest" description="Disordered" evidence="7">
    <location>
        <begin position="1"/>
        <end position="20"/>
    </location>
</feature>
<name>B8LNT3_PICSI</name>
<dbReference type="SMART" id="SM00563">
    <property type="entry name" value="PlsC"/>
    <property type="match status" value="1"/>
</dbReference>
<comment type="pathway">
    <text evidence="2">Phospholipid metabolism; CDP-diacylglycerol biosynthesis; CDP-diacylglycerol from sn-glycerol 3-phosphate: step 2/3.</text>
</comment>
<evidence type="ECO:0000259" key="9">
    <source>
        <dbReference type="SMART" id="SM00563"/>
    </source>
</evidence>
<reference evidence="10" key="1">
    <citation type="submission" date="2007-06" db="EMBL/GenBank/DDBJ databases">
        <title>Full length cDNA sequences from Sitka Spruce (Picea sitchensis).</title>
        <authorList>
            <person name="Ralph S.G."/>
            <person name="Chun H.E."/>
            <person name="Liao N."/>
            <person name="Ali J."/>
            <person name="Reid K."/>
            <person name="Kolosova N."/>
            <person name="Cooper N."/>
            <person name="Cullis C."/>
            <person name="Jancsik S."/>
            <person name="Moore R."/>
            <person name="Mayo M."/>
            <person name="Wagner S."/>
            <person name="Holt R.A."/>
            <person name="Jones S.J.M."/>
            <person name="Marra M.A."/>
            <person name="Ritland C.E."/>
            <person name="Ritland K."/>
            <person name="Bohlmann J."/>
        </authorList>
    </citation>
    <scope>NUCLEOTIDE SEQUENCE</scope>
    <source>
        <tissue evidence="10">Green portion of the leader tissue</tissue>
    </source>
</reference>
<comment type="similarity">
    <text evidence="3">Belongs to the 1-acyl-sn-glycerol-3-phosphate acyltransferase family.</text>
</comment>
<accession>B8LNT3</accession>
<protein>
    <recommendedName>
        <fullName evidence="4">1-acylglycerol-3-phosphate O-acyltransferase</fullName>
        <ecNumber evidence="4">2.3.1.51</ecNumber>
    </recommendedName>
</protein>
<proteinExistence type="evidence at transcript level"/>
<dbReference type="SUPFAM" id="SSF69593">
    <property type="entry name" value="Glycerol-3-phosphate (1)-acyltransferase"/>
    <property type="match status" value="1"/>
</dbReference>
<dbReference type="Pfam" id="PF01553">
    <property type="entry name" value="Acyltransferase"/>
    <property type="match status" value="1"/>
</dbReference>
<dbReference type="GO" id="GO:0016024">
    <property type="term" value="P:CDP-diacylglycerol biosynthetic process"/>
    <property type="evidence" value="ECO:0007669"/>
    <property type="project" value="UniProtKB-UniPathway"/>
</dbReference>
<keyword evidence="8" id="KW-0472">Membrane</keyword>
<keyword evidence="8" id="KW-1133">Transmembrane helix</keyword>
<dbReference type="AlphaFoldDB" id="B8LNT3"/>
<dbReference type="GO" id="GO:0012505">
    <property type="term" value="C:endomembrane system"/>
    <property type="evidence" value="ECO:0007669"/>
    <property type="project" value="TreeGrafter"/>
</dbReference>
<dbReference type="PANTHER" id="PTHR10983:SF16">
    <property type="entry name" value="LYSOCARDIOLIPIN ACYLTRANSFERASE 1"/>
    <property type="match status" value="1"/>
</dbReference>
<dbReference type="InterPro" id="IPR032098">
    <property type="entry name" value="Acyltransf_C"/>
</dbReference>
<evidence type="ECO:0000313" key="10">
    <source>
        <dbReference type="EMBL" id="ABR17313.1"/>
    </source>
</evidence>
<evidence type="ECO:0000256" key="6">
    <source>
        <dbReference type="ARBA" id="ARBA00023315"/>
    </source>
</evidence>
<dbReference type="EMBL" id="EF677491">
    <property type="protein sequence ID" value="ABR17313.1"/>
    <property type="molecule type" value="mRNA"/>
</dbReference>
<dbReference type="InterPro" id="IPR002123">
    <property type="entry name" value="Plipid/glycerol_acylTrfase"/>
</dbReference>
<dbReference type="CDD" id="cd07990">
    <property type="entry name" value="LPLAT_LCLAT1-like"/>
    <property type="match status" value="1"/>
</dbReference>